<dbReference type="InterPro" id="IPR014729">
    <property type="entry name" value="Rossmann-like_a/b/a_fold"/>
</dbReference>
<dbReference type="PANTHER" id="PTHR23090:SF9">
    <property type="entry name" value="GLUTAMINE-DEPENDENT NAD(+) SYNTHETASE"/>
    <property type="match status" value="1"/>
</dbReference>
<dbReference type="EC" id="6.3.1.5" evidence="8 10"/>
<dbReference type="NCBIfam" id="NF010587">
    <property type="entry name" value="PRK13980.1"/>
    <property type="match status" value="1"/>
</dbReference>
<feature type="binding site" evidence="8">
    <location>
        <position position="187"/>
    </location>
    <ligand>
        <name>ATP</name>
        <dbReference type="ChEBI" id="CHEBI:30616"/>
    </ligand>
</feature>
<dbReference type="SUPFAM" id="SSF52402">
    <property type="entry name" value="Adenine nucleotide alpha hydrolases-like"/>
    <property type="match status" value="1"/>
</dbReference>
<dbReference type="RefSeq" id="WP_274924741.1">
    <property type="nucleotide sequence ID" value="NZ_JAKELO010000002.1"/>
</dbReference>
<keyword evidence="2 8" id="KW-0436">Ligase</keyword>
<feature type="binding site" evidence="8">
    <location>
        <position position="141"/>
    </location>
    <ligand>
        <name>Mg(2+)</name>
        <dbReference type="ChEBI" id="CHEBI:18420"/>
    </ligand>
</feature>
<comment type="pathway">
    <text evidence="8">Cofactor biosynthesis; NAD(+) biosynthesis; NAD(+) from deamido-NAD(+) (ammonia route): step 1/1.</text>
</comment>
<evidence type="ECO:0000256" key="1">
    <source>
        <dbReference type="ARBA" id="ARBA00005859"/>
    </source>
</evidence>
<evidence type="ECO:0000256" key="10">
    <source>
        <dbReference type="RuleBase" id="RU003812"/>
    </source>
</evidence>
<gene>
    <name evidence="8" type="primary">nadE</name>
    <name evidence="12" type="ORF">L0665_05725</name>
</gene>
<reference evidence="12" key="1">
    <citation type="submission" date="2022-01" db="EMBL/GenBank/DDBJ databases">
        <title>Draft genome of Methanogenium marinum DSM 15558.</title>
        <authorList>
            <person name="Chen S.-C."/>
            <person name="You Y.-T."/>
        </authorList>
    </citation>
    <scope>NUCLEOTIDE SEQUENCE</scope>
    <source>
        <strain evidence="12">DSM 15558</strain>
    </source>
</reference>
<feature type="binding site" evidence="8">
    <location>
        <position position="39"/>
    </location>
    <ligand>
        <name>Mg(2+)</name>
        <dbReference type="ChEBI" id="CHEBI:18420"/>
    </ligand>
</feature>
<dbReference type="NCBIfam" id="TIGR00552">
    <property type="entry name" value="nadE"/>
    <property type="match status" value="1"/>
</dbReference>
<dbReference type="GO" id="GO:0004359">
    <property type="term" value="F:glutaminase activity"/>
    <property type="evidence" value="ECO:0007669"/>
    <property type="project" value="InterPro"/>
</dbReference>
<evidence type="ECO:0000256" key="8">
    <source>
        <dbReference type="HAMAP-Rule" id="MF_00193"/>
    </source>
</evidence>
<sequence length="250" mass="27233">MKPTCEIGCECERIEQMIRHTLWSSGAKGIVVGISGGVDSALAAAFCARAVGGERVMGIALPSPVTPEIDLKDGADLCEAFDIPFKTISIEPMLSAFAGMEDFENNPYLSGNLMARIRMTTLYYQANRLHYLVCGTSNRSEYMLGYSTKYGDSAADIQPILHCYKTRIYALAEEVGVPVPIIEKPPSAGLWPGQSDEADIGFTYAEIDSALASLEVNNWTASNTQEELILGKVQASMHKRMSPPNLLEIQ</sequence>
<feature type="binding site" evidence="8">
    <location>
        <begin position="33"/>
        <end position="40"/>
    </location>
    <ligand>
        <name>ATP</name>
        <dbReference type="ChEBI" id="CHEBI:30616"/>
    </ligand>
</feature>
<comment type="similarity">
    <text evidence="1 8 9">Belongs to the NAD synthetase family.</text>
</comment>
<feature type="binding site" description="in other chain" evidence="8">
    <location>
        <begin position="238"/>
        <end position="239"/>
    </location>
    <ligand>
        <name>deamido-NAD(+)</name>
        <dbReference type="ChEBI" id="CHEBI:58437"/>
        <note>ligand shared between two neighboring subunits</note>
    </ligand>
</feature>
<keyword evidence="5 8" id="KW-0067">ATP-binding</keyword>
<dbReference type="InterPro" id="IPR022310">
    <property type="entry name" value="NAD/GMP_synthase"/>
</dbReference>
<comment type="catalytic activity">
    <reaction evidence="8 10">
        <text>deamido-NAD(+) + NH4(+) + ATP = AMP + diphosphate + NAD(+) + H(+)</text>
        <dbReference type="Rhea" id="RHEA:21188"/>
        <dbReference type="ChEBI" id="CHEBI:15378"/>
        <dbReference type="ChEBI" id="CHEBI:28938"/>
        <dbReference type="ChEBI" id="CHEBI:30616"/>
        <dbReference type="ChEBI" id="CHEBI:33019"/>
        <dbReference type="ChEBI" id="CHEBI:57540"/>
        <dbReference type="ChEBI" id="CHEBI:58437"/>
        <dbReference type="ChEBI" id="CHEBI:456215"/>
        <dbReference type="EC" id="6.3.1.5"/>
    </reaction>
</comment>
<dbReference type="Gene3D" id="3.40.50.620">
    <property type="entry name" value="HUPs"/>
    <property type="match status" value="1"/>
</dbReference>
<protein>
    <recommendedName>
        <fullName evidence="8 10">NH(3)-dependent NAD(+) synthetase</fullName>
        <ecNumber evidence="8 10">6.3.1.5</ecNumber>
    </recommendedName>
</protein>
<evidence type="ECO:0000256" key="3">
    <source>
        <dbReference type="ARBA" id="ARBA00022723"/>
    </source>
</evidence>
<dbReference type="GO" id="GO:0008795">
    <property type="term" value="F:NAD+ synthase activity"/>
    <property type="evidence" value="ECO:0007669"/>
    <property type="project" value="UniProtKB-UniRule"/>
</dbReference>
<proteinExistence type="inferred from homology"/>
<dbReference type="InterPro" id="IPR022926">
    <property type="entry name" value="NH(3)-dep_NAD(+)_synth"/>
</dbReference>
<dbReference type="CDD" id="cd00553">
    <property type="entry name" value="NAD_synthase"/>
    <property type="match status" value="1"/>
</dbReference>
<feature type="binding site" description="in other chain" evidence="8">
    <location>
        <position position="149"/>
    </location>
    <ligand>
        <name>deamido-NAD(+)</name>
        <dbReference type="ChEBI" id="CHEBI:58437"/>
        <note>ligand shared between two neighboring subunits</note>
    </ligand>
</feature>
<comment type="caution">
    <text evidence="12">The sequence shown here is derived from an EMBL/GenBank/DDBJ whole genome shotgun (WGS) entry which is preliminary data.</text>
</comment>
<evidence type="ECO:0000313" key="12">
    <source>
        <dbReference type="EMBL" id="MDE4908106.1"/>
    </source>
</evidence>
<evidence type="ECO:0000256" key="5">
    <source>
        <dbReference type="ARBA" id="ARBA00022840"/>
    </source>
</evidence>
<dbReference type="Pfam" id="PF02540">
    <property type="entry name" value="NAD_synthase"/>
    <property type="match status" value="1"/>
</dbReference>
<feature type="binding site" description="in other chain" evidence="8">
    <location>
        <position position="116"/>
    </location>
    <ligand>
        <name>deamido-NAD(+)</name>
        <dbReference type="ChEBI" id="CHEBI:58437"/>
        <note>ligand shared between two neighboring subunits</note>
    </ligand>
</feature>
<dbReference type="GO" id="GO:0005737">
    <property type="term" value="C:cytoplasm"/>
    <property type="evidence" value="ECO:0007669"/>
    <property type="project" value="InterPro"/>
</dbReference>
<feature type="binding site" evidence="8">
    <location>
        <position position="156"/>
    </location>
    <ligand>
        <name>deamido-NAD(+)</name>
        <dbReference type="ChEBI" id="CHEBI:58437"/>
        <note>ligand shared between two neighboring subunits</note>
    </ligand>
</feature>
<dbReference type="GO" id="GO:0003952">
    <property type="term" value="F:NAD+ synthase (glutamine-hydrolyzing) activity"/>
    <property type="evidence" value="ECO:0007669"/>
    <property type="project" value="InterPro"/>
</dbReference>
<accession>A0A9Q4KVB8</accession>
<organism evidence="12 13">
    <name type="scientific">Methanogenium marinum</name>
    <dbReference type="NCBI Taxonomy" id="348610"/>
    <lineage>
        <taxon>Archaea</taxon>
        <taxon>Methanobacteriati</taxon>
        <taxon>Methanobacteriota</taxon>
        <taxon>Stenosarchaea group</taxon>
        <taxon>Methanomicrobia</taxon>
        <taxon>Methanomicrobiales</taxon>
        <taxon>Methanomicrobiaceae</taxon>
        <taxon>Methanogenium</taxon>
    </lineage>
</organism>
<dbReference type="GO" id="GO:0046872">
    <property type="term" value="F:metal ion binding"/>
    <property type="evidence" value="ECO:0007669"/>
    <property type="project" value="UniProtKB-KW"/>
</dbReference>
<dbReference type="EMBL" id="JAKELO010000002">
    <property type="protein sequence ID" value="MDE4908106.1"/>
    <property type="molecule type" value="Genomic_DNA"/>
</dbReference>
<evidence type="ECO:0000259" key="11">
    <source>
        <dbReference type="Pfam" id="PF02540"/>
    </source>
</evidence>
<evidence type="ECO:0000256" key="4">
    <source>
        <dbReference type="ARBA" id="ARBA00022741"/>
    </source>
</evidence>
<feature type="binding site" evidence="8">
    <location>
        <position position="136"/>
    </location>
    <ligand>
        <name>ATP</name>
        <dbReference type="ChEBI" id="CHEBI:30616"/>
    </ligand>
</feature>
<dbReference type="Proteomes" id="UP001143747">
    <property type="component" value="Unassembled WGS sequence"/>
</dbReference>
<evidence type="ECO:0000256" key="7">
    <source>
        <dbReference type="ARBA" id="ARBA00023027"/>
    </source>
</evidence>
<dbReference type="InterPro" id="IPR003694">
    <property type="entry name" value="NAD_synthase"/>
</dbReference>
<evidence type="ECO:0000313" key="13">
    <source>
        <dbReference type="Proteomes" id="UP001143747"/>
    </source>
</evidence>
<keyword evidence="4 8" id="KW-0547">Nucleotide-binding</keyword>
<comment type="function">
    <text evidence="8">Catalyzes the ATP-dependent amidation of deamido-NAD to form NAD. Uses ammonia as a nitrogen source.</text>
</comment>
<keyword evidence="13" id="KW-1185">Reference proteome</keyword>
<keyword evidence="6 8" id="KW-0460">Magnesium</keyword>
<evidence type="ECO:0000256" key="2">
    <source>
        <dbReference type="ARBA" id="ARBA00022598"/>
    </source>
</evidence>
<dbReference type="GO" id="GO:0005524">
    <property type="term" value="F:ATP binding"/>
    <property type="evidence" value="ECO:0007669"/>
    <property type="project" value="UniProtKB-UniRule"/>
</dbReference>
<feature type="domain" description="NAD/GMP synthase" evidence="11">
    <location>
        <begin position="11"/>
        <end position="242"/>
    </location>
</feature>
<name>A0A9Q4KVB8_9EURY</name>
<evidence type="ECO:0000256" key="9">
    <source>
        <dbReference type="RuleBase" id="RU003811"/>
    </source>
</evidence>
<comment type="subunit">
    <text evidence="8">Homodimer.</text>
</comment>
<dbReference type="PANTHER" id="PTHR23090">
    <property type="entry name" value="NH 3 /GLUTAMINE-DEPENDENT NAD + SYNTHETASE"/>
    <property type="match status" value="1"/>
</dbReference>
<feature type="binding site" evidence="8">
    <location>
        <position position="165"/>
    </location>
    <ligand>
        <name>ATP</name>
        <dbReference type="ChEBI" id="CHEBI:30616"/>
    </ligand>
</feature>
<dbReference type="HAMAP" id="MF_00193">
    <property type="entry name" value="NadE_ammonia_dep"/>
    <property type="match status" value="1"/>
</dbReference>
<dbReference type="GO" id="GO:0009435">
    <property type="term" value="P:NAD+ biosynthetic process"/>
    <property type="evidence" value="ECO:0007669"/>
    <property type="project" value="UniProtKB-UniRule"/>
</dbReference>
<evidence type="ECO:0000256" key="6">
    <source>
        <dbReference type="ARBA" id="ARBA00022842"/>
    </source>
</evidence>
<keyword evidence="7 8" id="KW-0520">NAD</keyword>
<dbReference type="AlphaFoldDB" id="A0A9Q4KVB8"/>
<keyword evidence="3 8" id="KW-0479">Metal-binding</keyword>